<organism evidence="1 2">
    <name type="scientific">Umezawaea endophytica</name>
    <dbReference type="NCBI Taxonomy" id="1654476"/>
    <lineage>
        <taxon>Bacteria</taxon>
        <taxon>Bacillati</taxon>
        <taxon>Actinomycetota</taxon>
        <taxon>Actinomycetes</taxon>
        <taxon>Pseudonocardiales</taxon>
        <taxon>Pseudonocardiaceae</taxon>
        <taxon>Umezawaea</taxon>
    </lineage>
</organism>
<dbReference type="CDD" id="cd03801">
    <property type="entry name" value="GT4_PimA-like"/>
    <property type="match status" value="1"/>
</dbReference>
<dbReference type="Gene3D" id="3.40.50.2000">
    <property type="entry name" value="Glycogen Phosphorylase B"/>
    <property type="match status" value="2"/>
</dbReference>
<dbReference type="SUPFAM" id="SSF53756">
    <property type="entry name" value="UDP-Glycosyltransferase/glycogen phosphorylase"/>
    <property type="match status" value="1"/>
</dbReference>
<dbReference type="EMBL" id="JANYMP010000004">
    <property type="protein sequence ID" value="MCS7477271.1"/>
    <property type="molecule type" value="Genomic_DNA"/>
</dbReference>
<dbReference type="RefSeq" id="WP_259623137.1">
    <property type="nucleotide sequence ID" value="NZ_JANYMP010000004.1"/>
</dbReference>
<evidence type="ECO:0000313" key="1">
    <source>
        <dbReference type="EMBL" id="MCS7477271.1"/>
    </source>
</evidence>
<accession>A0A9X3AES4</accession>
<evidence type="ECO:0000313" key="2">
    <source>
        <dbReference type="Proteomes" id="UP001141259"/>
    </source>
</evidence>
<dbReference type="GO" id="GO:0016757">
    <property type="term" value="F:glycosyltransferase activity"/>
    <property type="evidence" value="ECO:0007669"/>
    <property type="project" value="TreeGrafter"/>
</dbReference>
<protein>
    <submittedName>
        <fullName evidence="1">Glycosyltransferase family 4 protein</fullName>
    </submittedName>
</protein>
<dbReference type="PANTHER" id="PTHR12526:SF638">
    <property type="entry name" value="SPORE COAT PROTEIN SA"/>
    <property type="match status" value="1"/>
</dbReference>
<dbReference type="AlphaFoldDB" id="A0A9X3AES4"/>
<name>A0A9X3AES4_9PSEU</name>
<dbReference type="Proteomes" id="UP001141259">
    <property type="component" value="Unassembled WGS sequence"/>
</dbReference>
<keyword evidence="2" id="KW-1185">Reference proteome</keyword>
<proteinExistence type="predicted"/>
<dbReference type="PANTHER" id="PTHR12526">
    <property type="entry name" value="GLYCOSYLTRANSFERASE"/>
    <property type="match status" value="1"/>
</dbReference>
<comment type="caution">
    <text evidence="1">The sequence shown here is derived from an EMBL/GenBank/DDBJ whole genome shotgun (WGS) entry which is preliminary data.</text>
</comment>
<reference evidence="1" key="1">
    <citation type="submission" date="2022-08" db="EMBL/GenBank/DDBJ databases">
        <authorList>
            <person name="Tistechok S."/>
            <person name="Samborskyy M."/>
            <person name="Roman I."/>
        </authorList>
    </citation>
    <scope>NUCLEOTIDE SEQUENCE</scope>
    <source>
        <strain evidence="1">DSM 103496</strain>
    </source>
</reference>
<dbReference type="Pfam" id="PF13692">
    <property type="entry name" value="Glyco_trans_1_4"/>
    <property type="match status" value="1"/>
</dbReference>
<gene>
    <name evidence="1" type="ORF">NZH93_10450</name>
</gene>
<sequence length="175" mass="18284">MRKLVFVGLLVARKGVLDLLAALAMPGVMPVDGRLTVVGDGPQRGEAERLVEEGVLRGKVEFLGFRADVPELLLAGDALVLPSSMEQQPLVVAEAMSAGKPVVATDTGGVADMVGASGYLAQPGDVAGLADRLRALFGDPDPAGIGRELASRAQARFTPEACARRHLELYEGLVK</sequence>